<reference evidence="4 5" key="1">
    <citation type="submission" date="2023-01" db="EMBL/GenBank/DDBJ databases">
        <title>Analysis of 21 Apiospora genomes using comparative genomics revels a genus with tremendous synthesis potential of carbohydrate active enzymes and secondary metabolites.</title>
        <authorList>
            <person name="Sorensen T."/>
        </authorList>
    </citation>
    <scope>NUCLEOTIDE SEQUENCE [LARGE SCALE GENOMIC DNA]</scope>
    <source>
        <strain evidence="4 5">CBS 33761</strain>
    </source>
</reference>
<proteinExistence type="predicted"/>
<dbReference type="Proteomes" id="UP001444661">
    <property type="component" value="Unassembled WGS sequence"/>
</dbReference>
<dbReference type="InterPro" id="IPR029058">
    <property type="entry name" value="AB_hydrolase_fold"/>
</dbReference>
<feature type="region of interest" description="Disordered" evidence="2">
    <location>
        <begin position="1"/>
        <end position="84"/>
    </location>
</feature>
<evidence type="ECO:0000256" key="2">
    <source>
        <dbReference type="SAM" id="MobiDB-lite"/>
    </source>
</evidence>
<name>A0ABR1TXR5_9PEZI</name>
<dbReference type="EMBL" id="JAQQWK010000002">
    <property type="protein sequence ID" value="KAK8051465.1"/>
    <property type="molecule type" value="Genomic_DNA"/>
</dbReference>
<dbReference type="InterPro" id="IPR013094">
    <property type="entry name" value="AB_hydrolase_3"/>
</dbReference>
<keyword evidence="1" id="KW-0378">Hydrolase</keyword>
<dbReference type="PANTHER" id="PTHR48081:SF8">
    <property type="entry name" value="ALPHA_BETA HYDROLASE FOLD-3 DOMAIN-CONTAINING PROTEIN-RELATED"/>
    <property type="match status" value="1"/>
</dbReference>
<gene>
    <name evidence="4" type="ORF">PG993_002850</name>
</gene>
<protein>
    <submittedName>
        <fullName evidence="4">Arylacetamide deacetylase</fullName>
    </submittedName>
</protein>
<comment type="caution">
    <text evidence="4">The sequence shown here is derived from an EMBL/GenBank/DDBJ whole genome shotgun (WGS) entry which is preliminary data.</text>
</comment>
<feature type="compositionally biased region" description="Acidic residues" evidence="2">
    <location>
        <begin position="73"/>
        <end position="84"/>
    </location>
</feature>
<dbReference type="InterPro" id="IPR050300">
    <property type="entry name" value="GDXG_lipolytic_enzyme"/>
</dbReference>
<feature type="domain" description="Alpha/beta hydrolase fold-3" evidence="3">
    <location>
        <begin position="169"/>
        <end position="391"/>
    </location>
</feature>
<evidence type="ECO:0000313" key="5">
    <source>
        <dbReference type="Proteomes" id="UP001444661"/>
    </source>
</evidence>
<keyword evidence="5" id="KW-1185">Reference proteome</keyword>
<evidence type="ECO:0000313" key="4">
    <source>
        <dbReference type="EMBL" id="KAK8051465.1"/>
    </source>
</evidence>
<evidence type="ECO:0000259" key="3">
    <source>
        <dbReference type="Pfam" id="PF07859"/>
    </source>
</evidence>
<organism evidence="4 5">
    <name type="scientific">Apiospora rasikravindrae</name>
    <dbReference type="NCBI Taxonomy" id="990691"/>
    <lineage>
        <taxon>Eukaryota</taxon>
        <taxon>Fungi</taxon>
        <taxon>Dikarya</taxon>
        <taxon>Ascomycota</taxon>
        <taxon>Pezizomycotina</taxon>
        <taxon>Sordariomycetes</taxon>
        <taxon>Xylariomycetidae</taxon>
        <taxon>Amphisphaeriales</taxon>
        <taxon>Apiosporaceae</taxon>
        <taxon>Apiospora</taxon>
    </lineage>
</organism>
<dbReference type="SUPFAM" id="SSF53474">
    <property type="entry name" value="alpha/beta-Hydrolases"/>
    <property type="match status" value="1"/>
</dbReference>
<feature type="compositionally biased region" description="Polar residues" evidence="2">
    <location>
        <begin position="54"/>
        <end position="71"/>
    </location>
</feature>
<dbReference type="Gene3D" id="3.40.50.1820">
    <property type="entry name" value="alpha/beta hydrolase"/>
    <property type="match status" value="1"/>
</dbReference>
<accession>A0ABR1TXR5</accession>
<sequence>MADRLQVPQVPQRPAAPTSQSTSWFSNGLRRTASRSSLRRSASALKRSTSLLSIKNSKNNKSTASTIPSPNDTETETDKGDDDYINPLEQGSRWLLTARAYALRQAAHLGFSLMNFSALAPTAVIWLDSTLGKFRGKDKIKVEIWEPKSSEQQTAKNRLTIAKTNRPAIINFHGGGFVVGQGTDDAYWAGAAMKGIEAVVFSVNYRLAPEFPFPTPVEDCADAIIQITSRAEEFGIDPDRVYISGFSAGGSLSLACWVLLQTPLRWGYELAYKTPPKIAGFCLFYPLLDYTISRPKKRTTCSKPDLTLPKNMTDLFDASYLFPKLPKESRDDPRLSPGLMPDDILANLPPLHLCICEYDMLLAEGHTFADRLRDLDKEITVRVVEGAKHAWDKPPPMWPKKSVHIEYGHALESMRRWMGGPEGSGSDSNVDSILKRIETV</sequence>
<dbReference type="Pfam" id="PF07859">
    <property type="entry name" value="Abhydrolase_3"/>
    <property type="match status" value="1"/>
</dbReference>
<feature type="compositionally biased region" description="Low complexity" evidence="2">
    <location>
        <begin position="1"/>
        <end position="17"/>
    </location>
</feature>
<feature type="compositionally biased region" description="Low complexity" evidence="2">
    <location>
        <begin position="29"/>
        <end position="53"/>
    </location>
</feature>
<evidence type="ECO:0000256" key="1">
    <source>
        <dbReference type="ARBA" id="ARBA00022801"/>
    </source>
</evidence>
<dbReference type="PANTHER" id="PTHR48081">
    <property type="entry name" value="AB HYDROLASE SUPERFAMILY PROTEIN C4A8.06C"/>
    <property type="match status" value="1"/>
</dbReference>